<evidence type="ECO:0000313" key="2">
    <source>
        <dbReference type="Proteomes" id="UP001623348"/>
    </source>
</evidence>
<proteinExistence type="predicted"/>
<reference evidence="1 2" key="1">
    <citation type="submission" date="2024-06" db="EMBL/GenBank/DDBJ databases">
        <title>The draft genome of Grus japonensis, version 3.</title>
        <authorList>
            <person name="Nabeshima K."/>
            <person name="Suzuki S."/>
            <person name="Onuma M."/>
        </authorList>
    </citation>
    <scope>NUCLEOTIDE SEQUENCE [LARGE SCALE GENOMIC DNA]</scope>
    <source>
        <strain evidence="1 2">451A</strain>
    </source>
</reference>
<dbReference type="AlphaFoldDB" id="A0ABC9Y503"/>
<name>A0ABC9Y503_GRUJA</name>
<keyword evidence="2" id="KW-1185">Reference proteome</keyword>
<protein>
    <submittedName>
        <fullName evidence="1">E3 ubiquitin-protein ligase Topors-like</fullName>
    </submittedName>
</protein>
<dbReference type="EMBL" id="BAAFJT010000040">
    <property type="protein sequence ID" value="GAB0205133.1"/>
    <property type="molecule type" value="Genomic_DNA"/>
</dbReference>
<accession>A0ABC9Y503</accession>
<evidence type="ECO:0000313" key="1">
    <source>
        <dbReference type="EMBL" id="GAB0205133.1"/>
    </source>
</evidence>
<sequence length="80" mass="8857">MAVLQAQEMAGLPTIPLHGNINKLVHKCHHAALEGGPQQLDQKIFSHPKRTRRDMTRPSTVAARKCQFSKISPSSCRTQA</sequence>
<comment type="caution">
    <text evidence="1">The sequence shown here is derived from an EMBL/GenBank/DDBJ whole genome shotgun (WGS) entry which is preliminary data.</text>
</comment>
<organism evidence="1 2">
    <name type="scientific">Grus japonensis</name>
    <name type="common">Japanese crane</name>
    <name type="synonym">Red-crowned crane</name>
    <dbReference type="NCBI Taxonomy" id="30415"/>
    <lineage>
        <taxon>Eukaryota</taxon>
        <taxon>Metazoa</taxon>
        <taxon>Chordata</taxon>
        <taxon>Craniata</taxon>
        <taxon>Vertebrata</taxon>
        <taxon>Euteleostomi</taxon>
        <taxon>Archelosauria</taxon>
        <taxon>Archosauria</taxon>
        <taxon>Dinosauria</taxon>
        <taxon>Saurischia</taxon>
        <taxon>Theropoda</taxon>
        <taxon>Coelurosauria</taxon>
        <taxon>Aves</taxon>
        <taxon>Neognathae</taxon>
        <taxon>Neoaves</taxon>
        <taxon>Gruiformes</taxon>
        <taxon>Gruidae</taxon>
        <taxon>Grus</taxon>
    </lineage>
</organism>
<gene>
    <name evidence="1" type="ORF">GRJ2_002978900</name>
</gene>
<dbReference type="Proteomes" id="UP001623348">
    <property type="component" value="Unassembled WGS sequence"/>
</dbReference>